<proteinExistence type="predicted"/>
<organism evidence="2 3">
    <name type="scientific">Microcystis aeruginosa Sj</name>
    <dbReference type="NCBI Taxonomy" id="1979544"/>
    <lineage>
        <taxon>Bacteria</taxon>
        <taxon>Bacillati</taxon>
        <taxon>Cyanobacteriota</taxon>
        <taxon>Cyanophyceae</taxon>
        <taxon>Oscillatoriophycideae</taxon>
        <taxon>Chroococcales</taxon>
        <taxon>Microcystaceae</taxon>
        <taxon>Microcystis</taxon>
    </lineage>
</organism>
<dbReference type="SMART" id="SM00670">
    <property type="entry name" value="PINc"/>
    <property type="match status" value="1"/>
</dbReference>
<dbReference type="CDD" id="cd18692">
    <property type="entry name" value="PIN_VapC-like"/>
    <property type="match status" value="1"/>
</dbReference>
<sequence>MPDKVFFDTNVLIYGYSEDEPDKRQRAIDCVRSGEAWISTQVLNETINVLKRKFSLSYSQIRDAVQELSEGFPIVLVSVNTIEMALNLAERYQYSYFDSLILASALEAGCQILYSEDLQDGQRIENQLTIVNPFG</sequence>
<dbReference type="RefSeq" id="WP_110579090.1">
    <property type="nucleotide sequence ID" value="NZ_BDSG01000044.1"/>
</dbReference>
<reference evidence="2 3" key="1">
    <citation type="journal article" date="2018" name="Front. Microbiol.">
        <title>Adaptation of the Freshwater Bloom-Forming Cyanobacterium Microcystis aeruginosa to Brackish Water Is Driven by Recent Horizontal Transfer of Sucrose Genes.</title>
        <authorList>
            <person name="Tanabe Y."/>
            <person name="Hodoki Y."/>
            <person name="Sano T."/>
            <person name="Tada K."/>
            <person name="Watanabe M.M."/>
        </authorList>
    </citation>
    <scope>NUCLEOTIDE SEQUENCE [LARGE SCALE GENOMIC DNA]</scope>
    <source>
        <strain evidence="2 3">Sj</strain>
    </source>
</reference>
<dbReference type="GO" id="GO:0004519">
    <property type="term" value="F:endonuclease activity"/>
    <property type="evidence" value="ECO:0007669"/>
    <property type="project" value="UniProtKB-KW"/>
</dbReference>
<name>A0A2Z6V037_MICAE</name>
<keyword evidence="2" id="KW-0540">Nuclease</keyword>
<dbReference type="AlphaFoldDB" id="A0A2Z6V037"/>
<protein>
    <submittedName>
        <fullName evidence="2">tRNA(fMet)-specific endonuclease VapC</fullName>
    </submittedName>
</protein>
<evidence type="ECO:0000313" key="3">
    <source>
        <dbReference type="Proteomes" id="UP000248272"/>
    </source>
</evidence>
<keyword evidence="2" id="KW-0378">Hydrolase</keyword>
<keyword evidence="2" id="KW-0255">Endonuclease</keyword>
<evidence type="ECO:0000313" key="2">
    <source>
        <dbReference type="EMBL" id="GBL10600.1"/>
    </source>
</evidence>
<comment type="caution">
    <text evidence="2">The sequence shown here is derived from an EMBL/GenBank/DDBJ whole genome shotgun (WGS) entry which is preliminary data.</text>
</comment>
<accession>A0A2Z6V037</accession>
<dbReference type="PANTHER" id="PTHR39664:SF2">
    <property type="entry name" value="NUCLEIC ACID-BINDING PROTEIN, CONTAINING PIN DOMAIN-RELATED"/>
    <property type="match status" value="1"/>
</dbReference>
<dbReference type="InterPro" id="IPR029060">
    <property type="entry name" value="PIN-like_dom_sf"/>
</dbReference>
<dbReference type="EMBL" id="BDSG01000044">
    <property type="protein sequence ID" value="GBL10600.1"/>
    <property type="molecule type" value="Genomic_DNA"/>
</dbReference>
<dbReference type="Gene3D" id="3.40.50.1010">
    <property type="entry name" value="5'-nuclease"/>
    <property type="match status" value="1"/>
</dbReference>
<gene>
    <name evidence="2" type="primary">vapC_4</name>
    <name evidence="2" type="ORF">MSj_02092</name>
</gene>
<dbReference type="Proteomes" id="UP000248272">
    <property type="component" value="Unassembled WGS sequence"/>
</dbReference>
<feature type="domain" description="PIN" evidence="1">
    <location>
        <begin position="3"/>
        <end position="122"/>
    </location>
</feature>
<evidence type="ECO:0000259" key="1">
    <source>
        <dbReference type="SMART" id="SM00670"/>
    </source>
</evidence>
<dbReference type="Pfam" id="PF01850">
    <property type="entry name" value="PIN"/>
    <property type="match status" value="1"/>
</dbReference>
<dbReference type="PANTHER" id="PTHR39664">
    <property type="match status" value="1"/>
</dbReference>
<dbReference type="SUPFAM" id="SSF88723">
    <property type="entry name" value="PIN domain-like"/>
    <property type="match status" value="1"/>
</dbReference>
<dbReference type="InterPro" id="IPR002716">
    <property type="entry name" value="PIN_dom"/>
</dbReference>